<dbReference type="Proteomes" id="UP000182945">
    <property type="component" value="Chromosome"/>
</dbReference>
<dbReference type="GO" id="GO:0003700">
    <property type="term" value="F:DNA-binding transcription factor activity"/>
    <property type="evidence" value="ECO:0007669"/>
    <property type="project" value="InterPro"/>
</dbReference>
<dbReference type="SUPFAM" id="SSF46785">
    <property type="entry name" value="Winged helix' DNA-binding domain"/>
    <property type="match status" value="1"/>
</dbReference>
<dbReference type="RefSeq" id="WP_060681375.1">
    <property type="nucleotide sequence ID" value="NZ_CP017962.1"/>
</dbReference>
<evidence type="ECO:0000256" key="1">
    <source>
        <dbReference type="ARBA" id="ARBA00023015"/>
    </source>
</evidence>
<keyword evidence="1" id="KW-0805">Transcription regulation</keyword>
<dbReference type="Gene3D" id="1.10.10.10">
    <property type="entry name" value="Winged helix-like DNA-binding domain superfamily/Winged helix DNA-binding domain"/>
    <property type="match status" value="1"/>
</dbReference>
<feature type="domain" description="HTH marR-type" evidence="4">
    <location>
        <begin position="6"/>
        <end position="137"/>
    </location>
</feature>
<dbReference type="PRINTS" id="PR00598">
    <property type="entry name" value="HTHMARR"/>
</dbReference>
<sequence>MSSLDNWEIIHLFNQRYRHLNKEMNYRLQEHNLYSSQWSVIFCLNRFGPMTQTEIWKYLHTEAPTITRTVSRMEKNGWLIRKPGKDKRERVIELTEKARTEYSALRQTMDQFDHDMLALLSEQEKKQLYFLLKKMTNTGASKE</sequence>
<dbReference type="InterPro" id="IPR000835">
    <property type="entry name" value="HTH_MarR-typ"/>
</dbReference>
<dbReference type="PROSITE" id="PS50995">
    <property type="entry name" value="HTH_MARR_2"/>
    <property type="match status" value="1"/>
</dbReference>
<evidence type="ECO:0000259" key="4">
    <source>
        <dbReference type="PROSITE" id="PS50995"/>
    </source>
</evidence>
<dbReference type="InterPro" id="IPR036388">
    <property type="entry name" value="WH-like_DNA-bd_sf"/>
</dbReference>
<keyword evidence="2" id="KW-0238">DNA-binding</keyword>
<dbReference type="EMBL" id="CP017962">
    <property type="protein sequence ID" value="APC49295.1"/>
    <property type="molecule type" value="Genomic_DNA"/>
</dbReference>
<dbReference type="GO" id="GO:0003677">
    <property type="term" value="F:DNA binding"/>
    <property type="evidence" value="ECO:0007669"/>
    <property type="project" value="UniProtKB-KW"/>
</dbReference>
<dbReference type="Pfam" id="PF01047">
    <property type="entry name" value="MarR"/>
    <property type="match status" value="1"/>
</dbReference>
<evidence type="ECO:0000256" key="3">
    <source>
        <dbReference type="ARBA" id="ARBA00023163"/>
    </source>
</evidence>
<proteinExistence type="predicted"/>
<dbReference type="AlphaFoldDB" id="A0AAC9J3Y5"/>
<organism evidence="5 6">
    <name type="scientific">Virgibacillus halodenitrificans</name>
    <name type="common">Bacillus halodenitrificans</name>
    <dbReference type="NCBI Taxonomy" id="1482"/>
    <lineage>
        <taxon>Bacteria</taxon>
        <taxon>Bacillati</taxon>
        <taxon>Bacillota</taxon>
        <taxon>Bacilli</taxon>
        <taxon>Bacillales</taxon>
        <taxon>Bacillaceae</taxon>
        <taxon>Virgibacillus</taxon>
    </lineage>
</organism>
<dbReference type="PANTHER" id="PTHR42756:SF1">
    <property type="entry name" value="TRANSCRIPTIONAL REPRESSOR OF EMRAB OPERON"/>
    <property type="match status" value="1"/>
</dbReference>
<dbReference type="PANTHER" id="PTHR42756">
    <property type="entry name" value="TRANSCRIPTIONAL REGULATOR, MARR"/>
    <property type="match status" value="1"/>
</dbReference>
<dbReference type="SMART" id="SM00347">
    <property type="entry name" value="HTH_MARR"/>
    <property type="match status" value="1"/>
</dbReference>
<evidence type="ECO:0000256" key="2">
    <source>
        <dbReference type="ARBA" id="ARBA00023125"/>
    </source>
</evidence>
<accession>A0AAC9J3Y5</accession>
<name>A0AAC9J3Y5_VIRHA</name>
<protein>
    <submittedName>
        <fullName evidence="5">MarR family transcriptional regulator</fullName>
    </submittedName>
</protein>
<evidence type="ECO:0000313" key="5">
    <source>
        <dbReference type="EMBL" id="APC49295.1"/>
    </source>
</evidence>
<gene>
    <name evidence="5" type="ORF">BME96_14315</name>
</gene>
<dbReference type="InterPro" id="IPR036390">
    <property type="entry name" value="WH_DNA-bd_sf"/>
</dbReference>
<keyword evidence="3" id="KW-0804">Transcription</keyword>
<reference evidence="5 6" key="1">
    <citation type="submission" date="2016-11" db="EMBL/GenBank/DDBJ databases">
        <title>Complete genome sequencing of Virgibacillus halodenitrificans PDB-F2.</title>
        <authorList>
            <person name="Sun Z."/>
            <person name="Zhou Y."/>
            <person name="Li H."/>
        </authorList>
    </citation>
    <scope>NUCLEOTIDE SEQUENCE [LARGE SCALE GENOMIC DNA]</scope>
    <source>
        <strain evidence="5 6">PDB-F2</strain>
    </source>
</reference>
<evidence type="ECO:0000313" key="6">
    <source>
        <dbReference type="Proteomes" id="UP000182945"/>
    </source>
</evidence>
<dbReference type="GeneID" id="71515584"/>
<dbReference type="KEGG" id="vhl:BME96_14315"/>